<dbReference type="InterPro" id="IPR043519">
    <property type="entry name" value="NT_sf"/>
</dbReference>
<dbReference type="EMBL" id="RPFW01000002">
    <property type="protein sequence ID" value="TVZ05801.1"/>
    <property type="molecule type" value="Genomic_DNA"/>
</dbReference>
<organism evidence="2 3">
    <name type="scientific">Trebonia kvetii</name>
    <dbReference type="NCBI Taxonomy" id="2480626"/>
    <lineage>
        <taxon>Bacteria</taxon>
        <taxon>Bacillati</taxon>
        <taxon>Actinomycetota</taxon>
        <taxon>Actinomycetes</taxon>
        <taxon>Streptosporangiales</taxon>
        <taxon>Treboniaceae</taxon>
        <taxon>Trebonia</taxon>
    </lineage>
</organism>
<keyword evidence="3" id="KW-1185">Reference proteome</keyword>
<reference evidence="2 3" key="1">
    <citation type="submission" date="2018-11" db="EMBL/GenBank/DDBJ databases">
        <title>Trebonia kvetii gen.nov., sp.nov., a novel acidophilic actinobacterium, and proposal of the new actinobacterial family Treboniaceae fam. nov.</title>
        <authorList>
            <person name="Rapoport D."/>
            <person name="Sagova-Mareckova M."/>
            <person name="Sedlacek I."/>
            <person name="Provaznik J."/>
            <person name="Kralova S."/>
            <person name="Pavlinic D."/>
            <person name="Benes V."/>
            <person name="Kopecky J."/>
        </authorList>
    </citation>
    <scope>NUCLEOTIDE SEQUENCE [LARGE SCALE GENOMIC DNA]</scope>
    <source>
        <strain evidence="2 3">15Tr583</strain>
    </source>
</reference>
<proteinExistence type="predicted"/>
<dbReference type="InterPro" id="IPR002934">
    <property type="entry name" value="Polymerase_NTP_transf_dom"/>
</dbReference>
<sequence>MPLAALWAHGSLALGDYQPGRSDLDLVALIEKVPASEQKQDLRRVHEALHSQVPLAEKLHCSYVVRSELDDTDRSHLTWAHGEQFERIVSPVTRRELLQGGLSLLGPDPATVVPPVTDDDLADYVRGDMRDYWYPKTVMPDLWLADIWVDLGLLTFARATVTLREGRLITKREALDVLPGLGAPRAVLRDIFQRRYENPPPISVSWRAERGLLTRTYLREAMRQFLALA</sequence>
<dbReference type="Pfam" id="PF01909">
    <property type="entry name" value="NTP_transf_2"/>
    <property type="match status" value="1"/>
</dbReference>
<evidence type="ECO:0000313" key="2">
    <source>
        <dbReference type="EMBL" id="TVZ05801.1"/>
    </source>
</evidence>
<name>A0A6P2C6V6_9ACTN</name>
<evidence type="ECO:0000259" key="1">
    <source>
        <dbReference type="Pfam" id="PF01909"/>
    </source>
</evidence>
<dbReference type="SUPFAM" id="SSF81301">
    <property type="entry name" value="Nucleotidyltransferase"/>
    <property type="match status" value="1"/>
</dbReference>
<comment type="caution">
    <text evidence="2">The sequence shown here is derived from an EMBL/GenBank/DDBJ whole genome shotgun (WGS) entry which is preliminary data.</text>
</comment>
<protein>
    <submittedName>
        <fullName evidence="2">Nucleotidyltransferase</fullName>
    </submittedName>
</protein>
<dbReference type="AlphaFoldDB" id="A0A6P2C6V6"/>
<evidence type="ECO:0000313" key="3">
    <source>
        <dbReference type="Proteomes" id="UP000460272"/>
    </source>
</evidence>
<accession>A0A6P2C6V6</accession>
<dbReference type="GO" id="GO:0016779">
    <property type="term" value="F:nucleotidyltransferase activity"/>
    <property type="evidence" value="ECO:0007669"/>
    <property type="project" value="InterPro"/>
</dbReference>
<keyword evidence="2" id="KW-0808">Transferase</keyword>
<dbReference type="Proteomes" id="UP000460272">
    <property type="component" value="Unassembled WGS sequence"/>
</dbReference>
<gene>
    <name evidence="2" type="ORF">EAS64_10900</name>
</gene>
<feature type="domain" description="Polymerase nucleotidyl transferase" evidence="1">
    <location>
        <begin position="4"/>
        <end position="68"/>
    </location>
</feature>
<dbReference type="OrthoDB" id="4184922at2"/>